<keyword evidence="6 14" id="KW-0732">Signal</keyword>
<keyword evidence="17" id="KW-0675">Receptor</keyword>
<dbReference type="InterPro" id="IPR000531">
    <property type="entry name" value="Beta-barrel_TonB"/>
</dbReference>
<proteinExistence type="inferred from homology"/>
<comment type="subcellular location">
    <subcellularLocation>
        <location evidence="1 12">Cell outer membrane</location>
        <topology evidence="1 12">Multi-pass membrane protein</topology>
    </subcellularLocation>
</comment>
<feature type="domain" description="TonB-dependent receptor-like beta-barrel" evidence="15">
    <location>
        <begin position="348"/>
        <end position="770"/>
    </location>
</feature>
<gene>
    <name evidence="17" type="ORF">KEM10_16685</name>
</gene>
<comment type="caution">
    <text evidence="17">The sequence shown here is derived from an EMBL/GenBank/DDBJ whole genome shotgun (WGS) entry which is preliminary data.</text>
</comment>
<dbReference type="Proteomes" id="UP000708576">
    <property type="component" value="Unassembled WGS sequence"/>
</dbReference>
<keyword evidence="4" id="KW-0410">Iron transport</keyword>
<dbReference type="Pfam" id="PF07715">
    <property type="entry name" value="Plug"/>
    <property type="match status" value="1"/>
</dbReference>
<name>A0ABS5JYD2_9BACT</name>
<evidence type="ECO:0000256" key="13">
    <source>
        <dbReference type="RuleBase" id="RU003357"/>
    </source>
</evidence>
<evidence type="ECO:0000259" key="16">
    <source>
        <dbReference type="Pfam" id="PF07715"/>
    </source>
</evidence>
<keyword evidence="7" id="KW-0408">Iron</keyword>
<evidence type="ECO:0000256" key="2">
    <source>
        <dbReference type="ARBA" id="ARBA00022448"/>
    </source>
</evidence>
<dbReference type="Pfam" id="PF13715">
    <property type="entry name" value="CarbopepD_reg_2"/>
    <property type="match status" value="1"/>
</dbReference>
<evidence type="ECO:0000256" key="3">
    <source>
        <dbReference type="ARBA" id="ARBA00022452"/>
    </source>
</evidence>
<feature type="chain" id="PRO_5047053857" evidence="14">
    <location>
        <begin position="20"/>
        <end position="812"/>
    </location>
</feature>
<sequence length="812" mass="91825">MKNLFLVLTSILLSAGAYAQNQINGKITDVKGNPLIGVNVVEKHSYQGTISNANGEFSINILPSGDQTLVFSFIGYETKEQKASKNMQVVLEPNVVVTSEVVVSAIRAGKNDPVAYSEISKEELQKKNYGQDLPFLLDQMPSVVTNSDAGAGVGYTNLRIRGTDMTRINVTVNGIPLNDAESQGVFWVNMPDFAASVDKIQVQRGIGTSTNGAASFGASINLNTLNSASKAGAFVDNSYGSFGTIKNSVAASTGLLKNNMAFDVRLSRIKSDGFIDRGSSDLKSYYFSGGYYGENTTIKFINFSGTEQTYQAWNGVPKVKLENDQAGMEKLISHDGWTDEEAENLFKSDARTFNRYLYDNQTDNYQQDHYQLHLTHEVNEQFNLTAALHYTYGRGYYESFKYDRKYSDYDVGFDYIVLQPNDTITRSDLIQQKWLDNHFYGATFAANYQNNNIHLIVGGGYNEYDGDHYGKVTWWETNNGIPENHEWYRNNGLKKDFNIYAKLNYILSDAFSIYGDIQYRNVRFDMSGLHDDFADLTQSYNFNFVNPKFGINYQINDSHRLFASFATTQREPTRSDFRDAPVDKKPDPEQLFDYELGYSFTSNHAFFNLNAYYMNYKDQLVLTGQINDVGAPMMENVPESYRAGIELSGGVMILSNLNWTGNVSLSTNKINNFTEYVDNWDTWGQEVKNLGKTDIAFSPDVTAASQFNYMPAKGFTVSLISKYVSDQYIDNTSNEERKLDAWFVNDLLFNYDFTINSLGDVTFGVKVNNLFNEKYESNAWVYRYYYGGEHNVLDGYYPQAGTNFMVRLALKF</sequence>
<feature type="domain" description="TonB-dependent receptor plug" evidence="16">
    <location>
        <begin position="113"/>
        <end position="218"/>
    </location>
</feature>
<dbReference type="SUPFAM" id="SSF49464">
    <property type="entry name" value="Carboxypeptidase regulatory domain-like"/>
    <property type="match status" value="1"/>
</dbReference>
<dbReference type="InterPro" id="IPR008969">
    <property type="entry name" value="CarboxyPept-like_regulatory"/>
</dbReference>
<evidence type="ECO:0000256" key="14">
    <source>
        <dbReference type="SAM" id="SignalP"/>
    </source>
</evidence>
<dbReference type="InterPro" id="IPR036942">
    <property type="entry name" value="Beta-barrel_TonB_sf"/>
</dbReference>
<keyword evidence="8" id="KW-0406">Ion transport</keyword>
<evidence type="ECO:0000256" key="1">
    <source>
        <dbReference type="ARBA" id="ARBA00004571"/>
    </source>
</evidence>
<evidence type="ECO:0000256" key="9">
    <source>
        <dbReference type="ARBA" id="ARBA00023077"/>
    </source>
</evidence>
<dbReference type="SUPFAM" id="SSF56935">
    <property type="entry name" value="Porins"/>
    <property type="match status" value="1"/>
</dbReference>
<protein>
    <submittedName>
        <fullName evidence="17">TonB-dependent receptor</fullName>
    </submittedName>
</protein>
<dbReference type="PROSITE" id="PS52016">
    <property type="entry name" value="TONB_DEPENDENT_REC_3"/>
    <property type="match status" value="1"/>
</dbReference>
<dbReference type="Pfam" id="PF00593">
    <property type="entry name" value="TonB_dep_Rec_b-barrel"/>
    <property type="match status" value="1"/>
</dbReference>
<accession>A0ABS5JYD2</accession>
<dbReference type="Gene3D" id="2.40.170.20">
    <property type="entry name" value="TonB-dependent receptor, beta-barrel domain"/>
    <property type="match status" value="1"/>
</dbReference>
<dbReference type="InterPro" id="IPR012910">
    <property type="entry name" value="Plug_dom"/>
</dbReference>
<keyword evidence="10 12" id="KW-0472">Membrane</keyword>
<evidence type="ECO:0000256" key="12">
    <source>
        <dbReference type="PROSITE-ProRule" id="PRU01360"/>
    </source>
</evidence>
<keyword evidence="18" id="KW-1185">Reference proteome</keyword>
<dbReference type="Gene3D" id="2.60.40.1120">
    <property type="entry name" value="Carboxypeptidase-like, regulatory domain"/>
    <property type="match status" value="1"/>
</dbReference>
<dbReference type="InterPro" id="IPR039426">
    <property type="entry name" value="TonB-dep_rcpt-like"/>
</dbReference>
<evidence type="ECO:0000256" key="11">
    <source>
        <dbReference type="ARBA" id="ARBA00023237"/>
    </source>
</evidence>
<evidence type="ECO:0000256" key="6">
    <source>
        <dbReference type="ARBA" id="ARBA00022729"/>
    </source>
</evidence>
<evidence type="ECO:0000256" key="8">
    <source>
        <dbReference type="ARBA" id="ARBA00023065"/>
    </source>
</evidence>
<evidence type="ECO:0000256" key="10">
    <source>
        <dbReference type="ARBA" id="ARBA00023136"/>
    </source>
</evidence>
<keyword evidence="3 12" id="KW-1134">Transmembrane beta strand</keyword>
<keyword evidence="2 12" id="KW-0813">Transport</keyword>
<dbReference type="RefSeq" id="WP_212217166.1">
    <property type="nucleotide sequence ID" value="NZ_JAGUCO010000016.1"/>
</dbReference>
<keyword evidence="9 13" id="KW-0798">TonB box</keyword>
<evidence type="ECO:0000259" key="15">
    <source>
        <dbReference type="Pfam" id="PF00593"/>
    </source>
</evidence>
<dbReference type="Gene3D" id="2.170.130.10">
    <property type="entry name" value="TonB-dependent receptor, plug domain"/>
    <property type="match status" value="1"/>
</dbReference>
<evidence type="ECO:0000313" key="17">
    <source>
        <dbReference type="EMBL" id="MBS2099927.1"/>
    </source>
</evidence>
<evidence type="ECO:0000256" key="5">
    <source>
        <dbReference type="ARBA" id="ARBA00022692"/>
    </source>
</evidence>
<evidence type="ECO:0000256" key="7">
    <source>
        <dbReference type="ARBA" id="ARBA00023004"/>
    </source>
</evidence>
<feature type="signal peptide" evidence="14">
    <location>
        <begin position="1"/>
        <end position="19"/>
    </location>
</feature>
<dbReference type="EMBL" id="JAGUCO010000016">
    <property type="protein sequence ID" value="MBS2099927.1"/>
    <property type="molecule type" value="Genomic_DNA"/>
</dbReference>
<keyword evidence="11 12" id="KW-0998">Cell outer membrane</keyword>
<comment type="similarity">
    <text evidence="12 13">Belongs to the TonB-dependent receptor family.</text>
</comment>
<dbReference type="PANTHER" id="PTHR32552">
    <property type="entry name" value="FERRICHROME IRON RECEPTOR-RELATED"/>
    <property type="match status" value="1"/>
</dbReference>
<organism evidence="17 18">
    <name type="scientific">Carboxylicivirga linearis</name>
    <dbReference type="NCBI Taxonomy" id="1628157"/>
    <lineage>
        <taxon>Bacteria</taxon>
        <taxon>Pseudomonadati</taxon>
        <taxon>Bacteroidota</taxon>
        <taxon>Bacteroidia</taxon>
        <taxon>Marinilabiliales</taxon>
        <taxon>Marinilabiliaceae</taxon>
        <taxon>Carboxylicivirga</taxon>
    </lineage>
</organism>
<keyword evidence="5 12" id="KW-0812">Transmembrane</keyword>
<evidence type="ECO:0000256" key="4">
    <source>
        <dbReference type="ARBA" id="ARBA00022496"/>
    </source>
</evidence>
<dbReference type="PANTHER" id="PTHR32552:SF68">
    <property type="entry name" value="FERRICHROME OUTER MEMBRANE TRANSPORTER_PHAGE RECEPTOR"/>
    <property type="match status" value="1"/>
</dbReference>
<reference evidence="17 18" key="1">
    <citation type="journal article" date="2015" name="Int. J. Syst. Evol. Microbiol.">
        <title>Carboxylicivirga linearis sp. nov., isolated from a sea cucumber culture pond.</title>
        <authorList>
            <person name="Wang F.Q."/>
            <person name="Zhou Y.X."/>
            <person name="Lin X.Z."/>
            <person name="Chen G.J."/>
            <person name="Du Z.J."/>
        </authorList>
    </citation>
    <scope>NUCLEOTIDE SEQUENCE [LARGE SCALE GENOMIC DNA]</scope>
    <source>
        <strain evidence="17 18">FB218</strain>
    </source>
</reference>
<evidence type="ECO:0000313" key="18">
    <source>
        <dbReference type="Proteomes" id="UP000708576"/>
    </source>
</evidence>
<dbReference type="InterPro" id="IPR037066">
    <property type="entry name" value="Plug_dom_sf"/>
</dbReference>